<sequence>MTISRVLPLTPCLTIDPVSLSHQLPGQPENVFVNGSIYCWNWESNYSYWIKEEDYTCREFDNGNCTCPELKADPDVAGIGVIIAFLVMAGLTIVTTIKLDILTMSEGETEAEESRPGRTGVRRRNRVHEAIYYRLQPNIALALRNRGWDVGVFVACASDVAKSLSDTQLVTGIAILLAVVIGLKGAGDPAWSMTVYHFKMALDLALISSYSHISVTLSGGRMNGKGRWGTKFSKTLWTVLLFGHHHERMREWQFKWLVGNLYVILIIYPVRIFRLFGPTFGMSALKLERSEANDTRPLVRNARYVLLKVLALSWDLLTADMAIMLLSISWFARGCTSLLDTRALGHSEMGVEQAVVEDRVGFGQLVPLVLLVLPLLAGFDSYAQHSADNQRRREEEVPRDDTRAKPRT</sequence>
<dbReference type="PANTHER" id="PTHR37577:SF1">
    <property type="entry name" value="INTEGRAL MEMBRANE PROTEIN"/>
    <property type="match status" value="1"/>
</dbReference>
<evidence type="ECO:0000313" key="4">
    <source>
        <dbReference type="Proteomes" id="UP001305647"/>
    </source>
</evidence>
<feature type="region of interest" description="Disordered" evidence="1">
    <location>
        <begin position="387"/>
        <end position="408"/>
    </location>
</feature>
<name>A0AAN6T4Y7_9PEZI</name>
<keyword evidence="4" id="KW-1185">Reference proteome</keyword>
<feature type="compositionally biased region" description="Basic and acidic residues" evidence="1">
    <location>
        <begin position="388"/>
        <end position="408"/>
    </location>
</feature>
<dbReference type="PANTHER" id="PTHR37577">
    <property type="entry name" value="INTEGRAL MEMBRANE PROTEIN"/>
    <property type="match status" value="1"/>
</dbReference>
<reference evidence="3" key="1">
    <citation type="journal article" date="2023" name="Mol. Phylogenet. Evol.">
        <title>Genome-scale phylogeny and comparative genomics of the fungal order Sordariales.</title>
        <authorList>
            <person name="Hensen N."/>
            <person name="Bonometti L."/>
            <person name="Westerberg I."/>
            <person name="Brannstrom I.O."/>
            <person name="Guillou S."/>
            <person name="Cros-Aarteil S."/>
            <person name="Calhoun S."/>
            <person name="Haridas S."/>
            <person name="Kuo A."/>
            <person name="Mondo S."/>
            <person name="Pangilinan J."/>
            <person name="Riley R."/>
            <person name="LaButti K."/>
            <person name="Andreopoulos B."/>
            <person name="Lipzen A."/>
            <person name="Chen C."/>
            <person name="Yan M."/>
            <person name="Daum C."/>
            <person name="Ng V."/>
            <person name="Clum A."/>
            <person name="Steindorff A."/>
            <person name="Ohm R.A."/>
            <person name="Martin F."/>
            <person name="Silar P."/>
            <person name="Natvig D.O."/>
            <person name="Lalanne C."/>
            <person name="Gautier V."/>
            <person name="Ament-Velasquez S.L."/>
            <person name="Kruys A."/>
            <person name="Hutchinson M.I."/>
            <person name="Powell A.J."/>
            <person name="Barry K."/>
            <person name="Miller A.N."/>
            <person name="Grigoriev I.V."/>
            <person name="Debuchy R."/>
            <person name="Gladieux P."/>
            <person name="Hiltunen Thoren M."/>
            <person name="Johannesson H."/>
        </authorList>
    </citation>
    <scope>NUCLEOTIDE SEQUENCE</scope>
    <source>
        <strain evidence="3">CBS 757.83</strain>
    </source>
</reference>
<keyword evidence="2" id="KW-1133">Transmembrane helix</keyword>
<comment type="caution">
    <text evidence="3">The sequence shown here is derived from an EMBL/GenBank/DDBJ whole genome shotgun (WGS) entry which is preliminary data.</text>
</comment>
<protein>
    <submittedName>
        <fullName evidence="3">Uncharacterized protein</fullName>
    </submittedName>
</protein>
<keyword evidence="2" id="KW-0812">Transmembrane</keyword>
<evidence type="ECO:0000256" key="1">
    <source>
        <dbReference type="SAM" id="MobiDB-lite"/>
    </source>
</evidence>
<feature type="transmembrane region" description="Helical" evidence="2">
    <location>
        <begin position="169"/>
        <end position="187"/>
    </location>
</feature>
<dbReference type="InterPro" id="IPR053018">
    <property type="entry name" value="Elsinochrome_Biosynth-Asso"/>
</dbReference>
<accession>A0AAN6T4Y7</accession>
<reference evidence="3" key="2">
    <citation type="submission" date="2023-05" db="EMBL/GenBank/DDBJ databases">
        <authorList>
            <consortium name="Lawrence Berkeley National Laboratory"/>
            <person name="Steindorff A."/>
            <person name="Hensen N."/>
            <person name="Bonometti L."/>
            <person name="Westerberg I."/>
            <person name="Brannstrom I.O."/>
            <person name="Guillou S."/>
            <person name="Cros-Aarteil S."/>
            <person name="Calhoun S."/>
            <person name="Haridas S."/>
            <person name="Kuo A."/>
            <person name="Mondo S."/>
            <person name="Pangilinan J."/>
            <person name="Riley R."/>
            <person name="Labutti K."/>
            <person name="Andreopoulos B."/>
            <person name="Lipzen A."/>
            <person name="Chen C."/>
            <person name="Yanf M."/>
            <person name="Daum C."/>
            <person name="Ng V."/>
            <person name="Clum A."/>
            <person name="Ohm R."/>
            <person name="Martin F."/>
            <person name="Silar P."/>
            <person name="Natvig D."/>
            <person name="Lalanne C."/>
            <person name="Gautier V."/>
            <person name="Ament-Velasquez S.L."/>
            <person name="Kruys A."/>
            <person name="Hutchinson M.I."/>
            <person name="Powell A.J."/>
            <person name="Barry K."/>
            <person name="Miller A.N."/>
            <person name="Grigoriev I.V."/>
            <person name="Debuchy R."/>
            <person name="Gladieux P."/>
            <person name="Thoren M.H."/>
            <person name="Johannesson H."/>
        </authorList>
    </citation>
    <scope>NUCLEOTIDE SEQUENCE</scope>
    <source>
        <strain evidence="3">CBS 757.83</strain>
    </source>
</reference>
<proteinExistence type="predicted"/>
<keyword evidence="2" id="KW-0472">Membrane</keyword>
<dbReference type="Proteomes" id="UP001305647">
    <property type="component" value="Unassembled WGS sequence"/>
</dbReference>
<gene>
    <name evidence="3" type="ORF">N658DRAFT_521080</name>
</gene>
<feature type="transmembrane region" description="Helical" evidence="2">
    <location>
        <begin position="305"/>
        <end position="332"/>
    </location>
</feature>
<feature type="transmembrane region" description="Helical" evidence="2">
    <location>
        <begin position="76"/>
        <end position="97"/>
    </location>
</feature>
<evidence type="ECO:0000313" key="3">
    <source>
        <dbReference type="EMBL" id="KAK4104411.1"/>
    </source>
</evidence>
<feature type="transmembrane region" description="Helical" evidence="2">
    <location>
        <begin position="261"/>
        <end position="285"/>
    </location>
</feature>
<dbReference type="EMBL" id="MU863626">
    <property type="protein sequence ID" value="KAK4104411.1"/>
    <property type="molecule type" value="Genomic_DNA"/>
</dbReference>
<evidence type="ECO:0000256" key="2">
    <source>
        <dbReference type="SAM" id="Phobius"/>
    </source>
</evidence>
<organism evidence="3 4">
    <name type="scientific">Parathielavia hyrcaniae</name>
    <dbReference type="NCBI Taxonomy" id="113614"/>
    <lineage>
        <taxon>Eukaryota</taxon>
        <taxon>Fungi</taxon>
        <taxon>Dikarya</taxon>
        <taxon>Ascomycota</taxon>
        <taxon>Pezizomycotina</taxon>
        <taxon>Sordariomycetes</taxon>
        <taxon>Sordariomycetidae</taxon>
        <taxon>Sordariales</taxon>
        <taxon>Chaetomiaceae</taxon>
        <taxon>Parathielavia</taxon>
    </lineage>
</organism>
<dbReference type="AlphaFoldDB" id="A0AAN6T4Y7"/>